<sequence>MAAELRLICSSEDVAEAGKGFRFIVKRYSREVSAFIVRFHGQAYAYLNECAHVPAELDWLPGEFFDDSKLYLICSIHGALYAPETGRCLGGRCQGKGLKALPVREIDGQIFIEQDDNHG</sequence>
<dbReference type="eggNOG" id="COG2146">
    <property type="taxonomic scope" value="Bacteria"/>
</dbReference>
<dbReference type="Pfam" id="PF00355">
    <property type="entry name" value="Rieske"/>
    <property type="match status" value="1"/>
</dbReference>
<keyword evidence="3" id="KW-0408">Iron</keyword>
<dbReference type="KEGG" id="dar:Daro_2008"/>
<proteinExistence type="predicted"/>
<dbReference type="PANTHER" id="PTHR40261">
    <property type="match status" value="1"/>
</dbReference>
<dbReference type="InterPro" id="IPR017941">
    <property type="entry name" value="Rieske_2Fe-2S"/>
</dbReference>
<keyword evidence="2" id="KW-0479">Metal-binding</keyword>
<gene>
    <name evidence="6" type="ordered locus">Daro_2008</name>
</gene>
<feature type="domain" description="Rieske" evidence="5">
    <location>
        <begin position="6"/>
        <end position="112"/>
    </location>
</feature>
<reference evidence="6" key="1">
    <citation type="submission" date="2005-08" db="EMBL/GenBank/DDBJ databases">
        <title>Complete sequence of Dechloromonas aromatica RCB.</title>
        <authorList>
            <person name="Salinero K.K."/>
            <person name="Copeland A."/>
            <person name="Lucas S."/>
            <person name="Lapidus A."/>
            <person name="Barry K."/>
            <person name="Detter J.C."/>
            <person name="Glavina T."/>
            <person name="Hammon N."/>
            <person name="Israni S."/>
            <person name="Pitluck S."/>
            <person name="Di Bartolo G."/>
            <person name="Trong S."/>
            <person name="Schmutz J."/>
            <person name="Larimer F."/>
            <person name="Land M."/>
            <person name="Ivanova N."/>
            <person name="Richardson P."/>
        </authorList>
    </citation>
    <scope>NUCLEOTIDE SEQUENCE</scope>
    <source>
        <strain evidence="6">RCB</strain>
    </source>
</reference>
<evidence type="ECO:0000313" key="6">
    <source>
        <dbReference type="EMBL" id="AAZ46753.1"/>
    </source>
</evidence>
<dbReference type="EMBL" id="CP000089">
    <property type="protein sequence ID" value="AAZ46753.1"/>
    <property type="molecule type" value="Genomic_DNA"/>
</dbReference>
<dbReference type="SUPFAM" id="SSF50022">
    <property type="entry name" value="ISP domain"/>
    <property type="match status" value="1"/>
</dbReference>
<dbReference type="HOGENOM" id="CLU_055690_4_2_4"/>
<dbReference type="Gene3D" id="2.102.10.10">
    <property type="entry name" value="Rieske [2Fe-2S] iron-sulphur domain"/>
    <property type="match status" value="1"/>
</dbReference>
<dbReference type="STRING" id="159087.Daro_2008"/>
<evidence type="ECO:0000256" key="1">
    <source>
        <dbReference type="ARBA" id="ARBA00022714"/>
    </source>
</evidence>
<evidence type="ECO:0000256" key="2">
    <source>
        <dbReference type="ARBA" id="ARBA00022723"/>
    </source>
</evidence>
<dbReference type="PANTHER" id="PTHR40261:SF1">
    <property type="entry name" value="RIESKE DOMAIN-CONTAINING PROTEIN"/>
    <property type="match status" value="1"/>
</dbReference>
<dbReference type="InterPro" id="IPR036922">
    <property type="entry name" value="Rieske_2Fe-2S_sf"/>
</dbReference>
<evidence type="ECO:0000259" key="5">
    <source>
        <dbReference type="PROSITE" id="PS51296"/>
    </source>
</evidence>
<accession>Q47EH8</accession>
<organism evidence="6">
    <name type="scientific">Dechloromonas aromatica (strain RCB)</name>
    <dbReference type="NCBI Taxonomy" id="159087"/>
    <lineage>
        <taxon>Bacteria</taxon>
        <taxon>Pseudomonadati</taxon>
        <taxon>Pseudomonadota</taxon>
        <taxon>Betaproteobacteria</taxon>
        <taxon>Rhodocyclales</taxon>
        <taxon>Azonexaceae</taxon>
        <taxon>Dechloromonas</taxon>
    </lineage>
</organism>
<keyword evidence="1" id="KW-0001">2Fe-2S</keyword>
<evidence type="ECO:0000256" key="4">
    <source>
        <dbReference type="ARBA" id="ARBA00023014"/>
    </source>
</evidence>
<dbReference type="GO" id="GO:0046872">
    <property type="term" value="F:metal ion binding"/>
    <property type="evidence" value="ECO:0007669"/>
    <property type="project" value="UniProtKB-KW"/>
</dbReference>
<dbReference type="AlphaFoldDB" id="Q47EH8"/>
<name>Q47EH8_DECAR</name>
<protein>
    <submittedName>
        <fullName evidence="6">Rieske (2Fe-2S) region</fullName>
    </submittedName>
</protein>
<keyword evidence="4" id="KW-0411">Iron-sulfur</keyword>
<evidence type="ECO:0000256" key="3">
    <source>
        <dbReference type="ARBA" id="ARBA00023004"/>
    </source>
</evidence>
<dbReference type="OrthoDB" id="9794779at2"/>
<dbReference type="PROSITE" id="PS51296">
    <property type="entry name" value="RIESKE"/>
    <property type="match status" value="1"/>
</dbReference>
<dbReference type="GO" id="GO:0051537">
    <property type="term" value="F:2 iron, 2 sulfur cluster binding"/>
    <property type="evidence" value="ECO:0007669"/>
    <property type="project" value="UniProtKB-KW"/>
</dbReference>